<evidence type="ECO:0000313" key="9">
    <source>
        <dbReference type="EMBL" id="EJD37642.1"/>
    </source>
</evidence>
<feature type="binding site" evidence="6">
    <location>
        <begin position="215"/>
        <end position="218"/>
    </location>
    <ligand>
        <name>substrate</name>
    </ligand>
</feature>
<dbReference type="eggNOG" id="KOG1212">
    <property type="taxonomic scope" value="Eukaryota"/>
</dbReference>
<dbReference type="EC" id="3.5.1.4" evidence="3"/>
<keyword evidence="10" id="KW-1185">Reference proteome</keyword>
<evidence type="ECO:0000313" key="10">
    <source>
        <dbReference type="Proteomes" id="UP000006514"/>
    </source>
</evidence>
<comment type="catalytic activity">
    <reaction evidence="1">
        <text>a monocarboxylic acid amide + H2O = a monocarboxylate + NH4(+)</text>
        <dbReference type="Rhea" id="RHEA:12020"/>
        <dbReference type="ChEBI" id="CHEBI:15377"/>
        <dbReference type="ChEBI" id="CHEBI:28938"/>
        <dbReference type="ChEBI" id="CHEBI:35757"/>
        <dbReference type="ChEBI" id="CHEBI:83628"/>
        <dbReference type="EC" id="3.5.1.4"/>
    </reaction>
</comment>
<dbReference type="AlphaFoldDB" id="J0D060"/>
<dbReference type="GO" id="GO:0004040">
    <property type="term" value="F:amidase activity"/>
    <property type="evidence" value="ECO:0007669"/>
    <property type="project" value="UniProtKB-EC"/>
</dbReference>
<feature type="binding site" evidence="6">
    <location>
        <position position="194"/>
    </location>
    <ligand>
        <name>substrate</name>
    </ligand>
</feature>
<evidence type="ECO:0000259" key="8">
    <source>
        <dbReference type="Pfam" id="PF01425"/>
    </source>
</evidence>
<dbReference type="PANTHER" id="PTHR46072">
    <property type="entry name" value="AMIDASE-RELATED-RELATED"/>
    <property type="match status" value="1"/>
</dbReference>
<keyword evidence="4" id="KW-0378">Hydrolase</keyword>
<dbReference type="InParanoid" id="J0D060"/>
<evidence type="ECO:0000256" key="4">
    <source>
        <dbReference type="ARBA" id="ARBA00022801"/>
    </source>
</evidence>
<name>J0D060_AURST</name>
<dbReference type="InterPro" id="IPR036928">
    <property type="entry name" value="AS_sf"/>
</dbReference>
<evidence type="ECO:0000256" key="3">
    <source>
        <dbReference type="ARBA" id="ARBA00012922"/>
    </source>
</evidence>
<gene>
    <name evidence="9" type="ORF">AURDEDRAFT_116734</name>
</gene>
<proteinExistence type="inferred from homology"/>
<dbReference type="Pfam" id="PF01425">
    <property type="entry name" value="Amidase"/>
    <property type="match status" value="1"/>
</dbReference>
<evidence type="ECO:0000256" key="7">
    <source>
        <dbReference type="SAM" id="MobiDB-lite"/>
    </source>
</evidence>
<evidence type="ECO:0000256" key="6">
    <source>
        <dbReference type="PIRSR" id="PIRSR001221-2"/>
    </source>
</evidence>
<organism evidence="9 10">
    <name type="scientific">Auricularia subglabra (strain TFB-10046 / SS5)</name>
    <name type="common">White-rot fungus</name>
    <name type="synonym">Auricularia delicata (strain TFB10046)</name>
    <dbReference type="NCBI Taxonomy" id="717982"/>
    <lineage>
        <taxon>Eukaryota</taxon>
        <taxon>Fungi</taxon>
        <taxon>Dikarya</taxon>
        <taxon>Basidiomycota</taxon>
        <taxon>Agaricomycotina</taxon>
        <taxon>Agaricomycetes</taxon>
        <taxon>Auriculariales</taxon>
        <taxon>Auriculariaceae</taxon>
        <taxon>Auricularia</taxon>
    </lineage>
</organism>
<feature type="active site" description="Acyl-ester intermediate" evidence="5">
    <location>
        <position position="218"/>
    </location>
</feature>
<dbReference type="SUPFAM" id="SSF75304">
    <property type="entry name" value="Amidase signature (AS) enzymes"/>
    <property type="match status" value="1"/>
</dbReference>
<dbReference type="InterPro" id="IPR020556">
    <property type="entry name" value="Amidase_CS"/>
</dbReference>
<dbReference type="OMA" id="GMQPWKY"/>
<feature type="domain" description="Amidase" evidence="8">
    <location>
        <begin position="67"/>
        <end position="542"/>
    </location>
</feature>
<feature type="active site" description="Charge relay system" evidence="5">
    <location>
        <position position="194"/>
    </location>
</feature>
<dbReference type="OrthoDB" id="6428749at2759"/>
<evidence type="ECO:0000256" key="2">
    <source>
        <dbReference type="ARBA" id="ARBA00009199"/>
    </source>
</evidence>
<protein>
    <recommendedName>
        <fullName evidence="3">amidase</fullName>
        <ecNumber evidence="3">3.5.1.4</ecNumber>
    </recommendedName>
</protein>
<dbReference type="Proteomes" id="UP000006514">
    <property type="component" value="Unassembled WGS sequence"/>
</dbReference>
<dbReference type="InterPro" id="IPR023631">
    <property type="entry name" value="Amidase_dom"/>
</dbReference>
<feature type="binding site" evidence="6">
    <location>
        <position position="162"/>
    </location>
    <ligand>
        <name>substrate</name>
    </ligand>
</feature>
<dbReference type="KEGG" id="adl:AURDEDRAFT_116734"/>
<comment type="similarity">
    <text evidence="2">Belongs to the amidase family.</text>
</comment>
<accession>J0D060</accession>
<feature type="active site" description="Charge relay system" evidence="5">
    <location>
        <position position="113"/>
    </location>
</feature>
<evidence type="ECO:0000256" key="5">
    <source>
        <dbReference type="PIRSR" id="PIRSR001221-1"/>
    </source>
</evidence>
<reference evidence="10" key="1">
    <citation type="journal article" date="2012" name="Science">
        <title>The Paleozoic origin of enzymatic lignin decomposition reconstructed from 31 fungal genomes.</title>
        <authorList>
            <person name="Floudas D."/>
            <person name="Binder M."/>
            <person name="Riley R."/>
            <person name="Barry K."/>
            <person name="Blanchette R.A."/>
            <person name="Henrissat B."/>
            <person name="Martinez A.T."/>
            <person name="Otillar R."/>
            <person name="Spatafora J.W."/>
            <person name="Yadav J.S."/>
            <person name="Aerts A."/>
            <person name="Benoit I."/>
            <person name="Boyd A."/>
            <person name="Carlson A."/>
            <person name="Copeland A."/>
            <person name="Coutinho P.M."/>
            <person name="de Vries R.P."/>
            <person name="Ferreira P."/>
            <person name="Findley K."/>
            <person name="Foster B."/>
            <person name="Gaskell J."/>
            <person name="Glotzer D."/>
            <person name="Gorecki P."/>
            <person name="Heitman J."/>
            <person name="Hesse C."/>
            <person name="Hori C."/>
            <person name="Igarashi K."/>
            <person name="Jurgens J.A."/>
            <person name="Kallen N."/>
            <person name="Kersten P."/>
            <person name="Kohler A."/>
            <person name="Kuees U."/>
            <person name="Kumar T.K.A."/>
            <person name="Kuo A."/>
            <person name="LaButti K."/>
            <person name="Larrondo L.F."/>
            <person name="Lindquist E."/>
            <person name="Ling A."/>
            <person name="Lombard V."/>
            <person name="Lucas S."/>
            <person name="Lundell T."/>
            <person name="Martin R."/>
            <person name="McLaughlin D.J."/>
            <person name="Morgenstern I."/>
            <person name="Morin E."/>
            <person name="Murat C."/>
            <person name="Nagy L.G."/>
            <person name="Nolan M."/>
            <person name="Ohm R.A."/>
            <person name="Patyshakuliyeva A."/>
            <person name="Rokas A."/>
            <person name="Ruiz-Duenas F.J."/>
            <person name="Sabat G."/>
            <person name="Salamov A."/>
            <person name="Samejima M."/>
            <person name="Schmutz J."/>
            <person name="Slot J.C."/>
            <person name="St John F."/>
            <person name="Stenlid J."/>
            <person name="Sun H."/>
            <person name="Sun S."/>
            <person name="Syed K."/>
            <person name="Tsang A."/>
            <person name="Wiebenga A."/>
            <person name="Young D."/>
            <person name="Pisabarro A."/>
            <person name="Eastwood D.C."/>
            <person name="Martin F."/>
            <person name="Cullen D."/>
            <person name="Grigoriev I.V."/>
            <person name="Hibbett D.S."/>
        </authorList>
    </citation>
    <scope>NUCLEOTIDE SEQUENCE [LARGE SCALE GENOMIC DNA]</scope>
    <source>
        <strain evidence="10">TFB10046</strain>
    </source>
</reference>
<dbReference type="PANTHER" id="PTHR46072:SF10">
    <property type="entry name" value="ACETAMIDASE"/>
    <property type="match status" value="1"/>
</dbReference>
<sequence>MIYNWYSYYTHTSIWKRKRAARAHQLASVPPEFRAPPDGDDTEIVSTPISQIVTHAQSGLWSPSRILRAFGRHALAAHRATNCLSEILLSSSVPPSAPTPTTLPLYGLPVSLKDSIDVAGYDSTNGYSVAAFRPARADSALVRLLKDAGAQVYVKTNVPTTLLSFDTRNDLHGATTNPHSSIPSPHPPLAPGGSSGGEAALIAGGGGRIGIGTDIAGSVRVPAHFCGIYSVRGACGRFPRAGIQGSLPGQEGVLGIASPMARTLDDLEWFWRRVVECEPWKYDTSCNVIPWRPVDYLGEGRKLKFGVMWDDGLVRPTPACRRALSETVDRLRKAGHEVVDFVVPDAPQALIVGWTLLLADGGVTITSRLHAGEFVEPGLLSLLKALHLPSLIKRLYVAYLRWRGDGWYADLVQSLSTKSVAELWQLVAWRNGWRQRVQDALDGAALDFVLCAPNPSPAPVGGPNTGKALLLACGDTFLWNILDYSAGVLPVSAVDPALDAATLEPKNVVERRLYNVYDTKAMSGAPVGVQVVGRRLEEEKVLAAMRVIQDVWK</sequence>
<dbReference type="EMBL" id="JH687837">
    <property type="protein sequence ID" value="EJD37642.1"/>
    <property type="molecule type" value="Genomic_DNA"/>
</dbReference>
<dbReference type="Gene3D" id="3.90.1300.10">
    <property type="entry name" value="Amidase signature (AS) domain"/>
    <property type="match status" value="1"/>
</dbReference>
<evidence type="ECO:0000256" key="1">
    <source>
        <dbReference type="ARBA" id="ARBA00001311"/>
    </source>
</evidence>
<feature type="region of interest" description="Disordered" evidence="7">
    <location>
        <begin position="173"/>
        <end position="196"/>
    </location>
</feature>
<dbReference type="PROSITE" id="PS00571">
    <property type="entry name" value="AMIDASES"/>
    <property type="match status" value="1"/>
</dbReference>
<dbReference type="PIRSF" id="PIRSF001221">
    <property type="entry name" value="Amidase_fungi"/>
    <property type="match status" value="1"/>
</dbReference>